<dbReference type="EMBL" id="QWKZ01000046">
    <property type="protein sequence ID" value="RIH85345.1"/>
    <property type="molecule type" value="Genomic_DNA"/>
</dbReference>
<evidence type="ECO:0000313" key="2">
    <source>
        <dbReference type="Proteomes" id="UP000265800"/>
    </source>
</evidence>
<accession>A0A399EN87</accession>
<keyword evidence="2" id="KW-1185">Reference proteome</keyword>
<sequence>MDHGLYLLRVRCDERGQLLIELKGPEVVRFSDWNALGRYVEEALRAEKVRKPKKGRSQGLR</sequence>
<proteinExistence type="predicted"/>
<dbReference type="RefSeq" id="WP_119360219.1">
    <property type="nucleotide sequence ID" value="NZ_QWKZ01000046.1"/>
</dbReference>
<dbReference type="AlphaFoldDB" id="A0A399EN87"/>
<evidence type="ECO:0000313" key="1">
    <source>
        <dbReference type="EMBL" id="RIH85345.1"/>
    </source>
</evidence>
<organism evidence="1 2">
    <name type="scientific">Meiothermus luteus</name>
    <dbReference type="NCBI Taxonomy" id="2026184"/>
    <lineage>
        <taxon>Bacteria</taxon>
        <taxon>Thermotogati</taxon>
        <taxon>Deinococcota</taxon>
        <taxon>Deinococci</taxon>
        <taxon>Thermales</taxon>
        <taxon>Thermaceae</taxon>
        <taxon>Meiothermus</taxon>
    </lineage>
</organism>
<gene>
    <name evidence="1" type="ORF">Mlute_01591</name>
</gene>
<comment type="caution">
    <text evidence="1">The sequence shown here is derived from an EMBL/GenBank/DDBJ whole genome shotgun (WGS) entry which is preliminary data.</text>
</comment>
<protein>
    <submittedName>
        <fullName evidence="1">Uncharacterized protein</fullName>
    </submittedName>
</protein>
<dbReference type="Proteomes" id="UP000265800">
    <property type="component" value="Unassembled WGS sequence"/>
</dbReference>
<dbReference type="OrthoDB" id="9942713at2"/>
<reference evidence="1 2" key="1">
    <citation type="submission" date="2018-08" db="EMBL/GenBank/DDBJ databases">
        <title>Meiothermus luteus KCTC 52599 genome sequencing project.</title>
        <authorList>
            <person name="Da Costa M.S."/>
            <person name="Albuquerque L."/>
            <person name="Raposo P."/>
            <person name="Froufe H.J.C."/>
            <person name="Barroso C.S."/>
            <person name="Egas C."/>
        </authorList>
    </citation>
    <scope>NUCLEOTIDE SEQUENCE [LARGE SCALE GENOMIC DNA]</scope>
    <source>
        <strain evidence="1 2">KCTC 52599</strain>
    </source>
</reference>
<name>A0A399EN87_9DEIN</name>